<dbReference type="AlphaFoldDB" id="A0A090QMW7"/>
<sequence length="52" mass="5874">MIFYFDKSLYSVEESGDLLAYAKQRKPTHCAFAQQMANDMSLGEQIKTAPAQ</sequence>
<gene>
    <name evidence="1" type="ORF">JCM19237_6052</name>
</gene>
<dbReference type="EMBL" id="BBMN01000001">
    <property type="protein sequence ID" value="GAL03159.1"/>
    <property type="molecule type" value="Genomic_DNA"/>
</dbReference>
<accession>A0A090QMW7</accession>
<protein>
    <submittedName>
        <fullName evidence="1">Uncharacterized protein</fullName>
    </submittedName>
</protein>
<proteinExistence type="predicted"/>
<dbReference type="STRING" id="754436.JCM19237_6052"/>
<name>A0A090QMW7_9GAMM</name>
<evidence type="ECO:0000313" key="1">
    <source>
        <dbReference type="EMBL" id="GAL03159.1"/>
    </source>
</evidence>
<comment type="caution">
    <text evidence="1">The sequence shown here is derived from an EMBL/GenBank/DDBJ whole genome shotgun (WGS) entry which is preliminary data.</text>
</comment>
<organism evidence="1 2">
    <name type="scientific">Photobacterium aphoticum</name>
    <dbReference type="NCBI Taxonomy" id="754436"/>
    <lineage>
        <taxon>Bacteria</taxon>
        <taxon>Pseudomonadati</taxon>
        <taxon>Pseudomonadota</taxon>
        <taxon>Gammaproteobacteria</taxon>
        <taxon>Vibrionales</taxon>
        <taxon>Vibrionaceae</taxon>
        <taxon>Photobacterium</taxon>
    </lineage>
</organism>
<dbReference type="Proteomes" id="UP000029227">
    <property type="component" value="Unassembled WGS sequence"/>
</dbReference>
<evidence type="ECO:0000313" key="2">
    <source>
        <dbReference type="Proteomes" id="UP000029227"/>
    </source>
</evidence>
<reference evidence="1 2" key="1">
    <citation type="journal article" date="2014" name="Genome Announc.">
        <title>Draft Genome Sequences of Two Vibrionaceae Species, Vibrio ponticus C121 and Photobacterium aphoticum C119, Isolated as Coral Reef Microbiota.</title>
        <authorList>
            <person name="Al-saari N."/>
            <person name="Meirelles P.M."/>
            <person name="Mino S."/>
            <person name="Suda W."/>
            <person name="Oshima K."/>
            <person name="Hattori M."/>
            <person name="Ohkuma M."/>
            <person name="Thompson F.L."/>
            <person name="Gomez-Gil B."/>
            <person name="Sawabe T."/>
            <person name="Sawabe T."/>
        </authorList>
    </citation>
    <scope>NUCLEOTIDE SEQUENCE [LARGE SCALE GENOMIC DNA]</scope>
    <source>
        <strain evidence="1 2">JCM 19237</strain>
    </source>
</reference>